<dbReference type="AlphaFoldDB" id="A0A4U8UKU3"/>
<feature type="compositionally biased region" description="Low complexity" evidence="1">
    <location>
        <begin position="102"/>
        <end position="113"/>
    </location>
</feature>
<reference evidence="2 3" key="2">
    <citation type="journal article" date="2019" name="G3 (Bethesda)">
        <title>Hybrid Assembly of the Genome of the Entomopathogenic Nematode Steinernema carpocapsae Identifies the X-Chromosome.</title>
        <authorList>
            <person name="Serra L."/>
            <person name="Macchietto M."/>
            <person name="Macias-Munoz A."/>
            <person name="McGill C.J."/>
            <person name="Rodriguez I.M."/>
            <person name="Rodriguez B."/>
            <person name="Murad R."/>
            <person name="Mortazavi A."/>
        </authorList>
    </citation>
    <scope>NUCLEOTIDE SEQUENCE [LARGE SCALE GENOMIC DNA]</scope>
    <source>
        <strain evidence="2 3">ALL</strain>
    </source>
</reference>
<evidence type="ECO:0000313" key="3">
    <source>
        <dbReference type="Proteomes" id="UP000298663"/>
    </source>
</evidence>
<proteinExistence type="predicted"/>
<protein>
    <submittedName>
        <fullName evidence="2">Uncharacterized protein</fullName>
    </submittedName>
</protein>
<evidence type="ECO:0000256" key="1">
    <source>
        <dbReference type="SAM" id="MobiDB-lite"/>
    </source>
</evidence>
<name>A0A4U8UKU3_STECR</name>
<evidence type="ECO:0000313" key="2">
    <source>
        <dbReference type="EMBL" id="TMS33564.1"/>
    </source>
</evidence>
<dbReference type="Proteomes" id="UP000298663">
    <property type="component" value="Unassembled WGS sequence"/>
</dbReference>
<feature type="compositionally biased region" description="Acidic residues" evidence="1">
    <location>
        <begin position="68"/>
        <end position="77"/>
    </location>
</feature>
<organism evidence="2 3">
    <name type="scientific">Steinernema carpocapsae</name>
    <name type="common">Entomopathogenic nematode</name>
    <dbReference type="NCBI Taxonomy" id="34508"/>
    <lineage>
        <taxon>Eukaryota</taxon>
        <taxon>Metazoa</taxon>
        <taxon>Ecdysozoa</taxon>
        <taxon>Nematoda</taxon>
        <taxon>Chromadorea</taxon>
        <taxon>Rhabditida</taxon>
        <taxon>Tylenchina</taxon>
        <taxon>Panagrolaimomorpha</taxon>
        <taxon>Strongyloidoidea</taxon>
        <taxon>Steinernematidae</taxon>
        <taxon>Steinernema</taxon>
    </lineage>
</organism>
<dbReference type="EMBL" id="AZBU02000001">
    <property type="protein sequence ID" value="TMS33564.1"/>
    <property type="molecule type" value="Genomic_DNA"/>
</dbReference>
<feature type="compositionally biased region" description="Basic and acidic residues" evidence="1">
    <location>
        <begin position="92"/>
        <end position="101"/>
    </location>
</feature>
<gene>
    <name evidence="2" type="ORF">L596_001289</name>
</gene>
<feature type="compositionally biased region" description="Acidic residues" evidence="1">
    <location>
        <begin position="38"/>
        <end position="56"/>
    </location>
</feature>
<sequence length="468" mass="53232">MSENLKNGRGLPDANGVMDDDEINVPGEIMDEAKALEDVSDDDLEDGELMDDDDNEKAELKSLGELIEISDSEDTDAENFNGMDVENAEDAEGAKAAKDAEAASTSKHASSTTNLRPSIDVSIYGSDEPCSSQVLENRKRLRSPVIRVFKEKAPFHFVNKDFAHRVIELLTKKVDPKDFHKGVWRQQFYMEWNYRLDGNLYADLIDVKGEPRWAIVLKTQKWEHEPLETILLYDFNDDQDEMMSRIHVHGVHLGFEGAFDSGCLAEHDRDTTADDDGLVETLKMFLYRLDNAELRVSPSRAISRAALHVFEKAQIKKLSIGFCGEGSVNLLISQLKIGLLSSLTLYGSWTRMEIRKIEEFILRKTRCREVDMGTMEQRFSVFFVRNVIKTYADASLSLKLKIKDYRYDDFKFSGNGLTFNDDGVKDEYEWTYTDGHITRLTIQKKPGDITLTILTHQAPPAQEEKKSD</sequence>
<accession>A0A4U8UKU3</accession>
<feature type="region of interest" description="Disordered" evidence="1">
    <location>
        <begin position="1"/>
        <end position="113"/>
    </location>
</feature>
<keyword evidence="3" id="KW-1185">Reference proteome</keyword>
<reference evidence="2 3" key="1">
    <citation type="journal article" date="2015" name="Genome Biol.">
        <title>Comparative genomics of Steinernema reveals deeply conserved gene regulatory networks.</title>
        <authorList>
            <person name="Dillman A.R."/>
            <person name="Macchietto M."/>
            <person name="Porter C.F."/>
            <person name="Rogers A."/>
            <person name="Williams B."/>
            <person name="Antoshechkin I."/>
            <person name="Lee M.M."/>
            <person name="Goodwin Z."/>
            <person name="Lu X."/>
            <person name="Lewis E.E."/>
            <person name="Goodrich-Blair H."/>
            <person name="Stock S.P."/>
            <person name="Adams B.J."/>
            <person name="Sternberg P.W."/>
            <person name="Mortazavi A."/>
        </authorList>
    </citation>
    <scope>NUCLEOTIDE SEQUENCE [LARGE SCALE GENOMIC DNA]</scope>
    <source>
        <strain evidence="2 3">ALL</strain>
    </source>
</reference>
<comment type="caution">
    <text evidence="2">The sequence shown here is derived from an EMBL/GenBank/DDBJ whole genome shotgun (WGS) entry which is preliminary data.</text>
</comment>